<dbReference type="Proteomes" id="UP001197214">
    <property type="component" value="Unassembled WGS sequence"/>
</dbReference>
<protein>
    <submittedName>
        <fullName evidence="3">GNAT family N-acetyltransferase</fullName>
    </submittedName>
</protein>
<feature type="compositionally biased region" description="Polar residues" evidence="1">
    <location>
        <begin position="1"/>
        <end position="12"/>
    </location>
</feature>
<name>A0ABS6XQ69_9SPHN</name>
<dbReference type="PROSITE" id="PS51186">
    <property type="entry name" value="GNAT"/>
    <property type="match status" value="1"/>
</dbReference>
<comment type="caution">
    <text evidence="3">The sequence shown here is derived from an EMBL/GenBank/DDBJ whole genome shotgun (WGS) entry which is preliminary data.</text>
</comment>
<proteinExistence type="predicted"/>
<accession>A0ABS6XQ69</accession>
<sequence length="185" mass="20309">MTTLIQWSTTRATLPENERSARRRGLSRNRWNSGNPRPESATAIGRSLIGASRANCGDEQLYITICDTPTDADNGYPADPRPVAILLGDEAGNTVGGLWGRTVYDWLFVDYLVVPESMRGGDLGTRFMASAEAIAADRGCVGSWLTTFSFQAQGFYEKLGYSVFGTLDNSPADNVRIFMRKRLGQ</sequence>
<evidence type="ECO:0000256" key="1">
    <source>
        <dbReference type="SAM" id="MobiDB-lite"/>
    </source>
</evidence>
<feature type="domain" description="N-acetyltransferase" evidence="2">
    <location>
        <begin position="43"/>
        <end position="184"/>
    </location>
</feature>
<dbReference type="Pfam" id="PF00583">
    <property type="entry name" value="Acetyltransf_1"/>
    <property type="match status" value="1"/>
</dbReference>
<gene>
    <name evidence="3" type="ORF">KY084_16035</name>
</gene>
<feature type="region of interest" description="Disordered" evidence="1">
    <location>
        <begin position="1"/>
        <end position="39"/>
    </location>
</feature>
<reference evidence="3 4" key="1">
    <citation type="submission" date="2021-07" db="EMBL/GenBank/DDBJ databases">
        <title>Stakelama flava sp. nov., a novel endophytic bacterium isolated from branch of Kandelia candel.</title>
        <authorList>
            <person name="Tuo L."/>
        </authorList>
    </citation>
    <scope>NUCLEOTIDE SEQUENCE [LARGE SCALE GENOMIC DNA]</scope>
    <source>
        <strain evidence="3 4">CBK3Z-3</strain>
    </source>
</reference>
<evidence type="ECO:0000313" key="4">
    <source>
        <dbReference type="Proteomes" id="UP001197214"/>
    </source>
</evidence>
<dbReference type="CDD" id="cd04301">
    <property type="entry name" value="NAT_SF"/>
    <property type="match status" value="1"/>
</dbReference>
<dbReference type="RefSeq" id="WP_219239460.1">
    <property type="nucleotide sequence ID" value="NZ_JAHWZX010000026.1"/>
</dbReference>
<keyword evidence="4" id="KW-1185">Reference proteome</keyword>
<dbReference type="EMBL" id="JAHWZX010000026">
    <property type="protein sequence ID" value="MBW4332358.1"/>
    <property type="molecule type" value="Genomic_DNA"/>
</dbReference>
<evidence type="ECO:0000313" key="3">
    <source>
        <dbReference type="EMBL" id="MBW4332358.1"/>
    </source>
</evidence>
<organism evidence="3 4">
    <name type="scientific">Stakelama flava</name>
    <dbReference type="NCBI Taxonomy" id="2860338"/>
    <lineage>
        <taxon>Bacteria</taxon>
        <taxon>Pseudomonadati</taxon>
        <taxon>Pseudomonadota</taxon>
        <taxon>Alphaproteobacteria</taxon>
        <taxon>Sphingomonadales</taxon>
        <taxon>Sphingomonadaceae</taxon>
        <taxon>Stakelama</taxon>
    </lineage>
</organism>
<dbReference type="InterPro" id="IPR000182">
    <property type="entry name" value="GNAT_dom"/>
</dbReference>
<evidence type="ECO:0000259" key="2">
    <source>
        <dbReference type="PROSITE" id="PS51186"/>
    </source>
</evidence>